<comment type="caution">
    <text evidence="1">The sequence shown here is derived from an EMBL/GenBank/DDBJ whole genome shotgun (WGS) entry which is preliminary data.</text>
</comment>
<sequence length="57" mass="6745">KMLSEIESKLVEQQLAEENKLLKDQENLKELVFNLVRVTQVKIDEKEQKSKDFLKAQ</sequence>
<organism evidence="1 2">
    <name type="scientific">Saguinus oedipus</name>
    <name type="common">Cotton-top tamarin</name>
    <name type="synonym">Oedipomidas oedipus</name>
    <dbReference type="NCBI Taxonomy" id="9490"/>
    <lineage>
        <taxon>Eukaryota</taxon>
        <taxon>Metazoa</taxon>
        <taxon>Chordata</taxon>
        <taxon>Craniata</taxon>
        <taxon>Vertebrata</taxon>
        <taxon>Euteleostomi</taxon>
        <taxon>Mammalia</taxon>
        <taxon>Eutheria</taxon>
        <taxon>Euarchontoglires</taxon>
        <taxon>Primates</taxon>
        <taxon>Haplorrhini</taxon>
        <taxon>Platyrrhini</taxon>
        <taxon>Cebidae</taxon>
        <taxon>Callitrichinae</taxon>
        <taxon>Saguinus</taxon>
    </lineage>
</organism>
<evidence type="ECO:0000313" key="1">
    <source>
        <dbReference type="EMBL" id="KAK2096398.1"/>
    </source>
</evidence>
<proteinExistence type="predicted"/>
<protein>
    <submittedName>
        <fullName evidence="1">Uncharacterized protein</fullName>
    </submittedName>
</protein>
<name>A0ABQ9UIJ8_SAGOE</name>
<dbReference type="Proteomes" id="UP001266305">
    <property type="component" value="Unassembled WGS sequence"/>
</dbReference>
<accession>A0ABQ9UIJ8</accession>
<reference evidence="1 2" key="1">
    <citation type="submission" date="2023-05" db="EMBL/GenBank/DDBJ databases">
        <title>B98-5 Cell Line De Novo Hybrid Assembly: An Optical Mapping Approach.</title>
        <authorList>
            <person name="Kananen K."/>
            <person name="Auerbach J.A."/>
            <person name="Kautto E."/>
            <person name="Blachly J.S."/>
        </authorList>
    </citation>
    <scope>NUCLEOTIDE SEQUENCE [LARGE SCALE GENOMIC DNA]</scope>
    <source>
        <strain evidence="1">B95-8</strain>
        <tissue evidence="1">Cell line</tissue>
    </source>
</reference>
<dbReference type="EMBL" id="JASSZA010000012">
    <property type="protein sequence ID" value="KAK2096398.1"/>
    <property type="molecule type" value="Genomic_DNA"/>
</dbReference>
<feature type="non-terminal residue" evidence="1">
    <location>
        <position position="57"/>
    </location>
</feature>
<gene>
    <name evidence="1" type="ORF">P7K49_025432</name>
</gene>
<evidence type="ECO:0000313" key="2">
    <source>
        <dbReference type="Proteomes" id="UP001266305"/>
    </source>
</evidence>
<feature type="non-terminal residue" evidence="1">
    <location>
        <position position="1"/>
    </location>
</feature>
<keyword evidence="2" id="KW-1185">Reference proteome</keyword>